<dbReference type="GeneID" id="89980685"/>
<evidence type="ECO:0000256" key="2">
    <source>
        <dbReference type="SAM" id="Phobius"/>
    </source>
</evidence>
<evidence type="ECO:0000313" key="4">
    <source>
        <dbReference type="Proteomes" id="UP001358417"/>
    </source>
</evidence>
<feature type="compositionally biased region" description="Acidic residues" evidence="1">
    <location>
        <begin position="32"/>
        <end position="44"/>
    </location>
</feature>
<evidence type="ECO:0000313" key="3">
    <source>
        <dbReference type="EMBL" id="KAK5055992.1"/>
    </source>
</evidence>
<name>A0AAV9NHZ3_9EURO</name>
<reference evidence="3 4" key="1">
    <citation type="submission" date="2023-08" db="EMBL/GenBank/DDBJ databases">
        <title>Black Yeasts Isolated from many extreme environments.</title>
        <authorList>
            <person name="Coleine C."/>
            <person name="Stajich J.E."/>
            <person name="Selbmann L."/>
        </authorList>
    </citation>
    <scope>NUCLEOTIDE SEQUENCE [LARGE SCALE GENOMIC DNA]</scope>
    <source>
        <strain evidence="3 4">CCFEE 5792</strain>
    </source>
</reference>
<evidence type="ECO:0000256" key="1">
    <source>
        <dbReference type="SAM" id="MobiDB-lite"/>
    </source>
</evidence>
<dbReference type="AlphaFoldDB" id="A0AAV9NHZ3"/>
<keyword evidence="2" id="KW-0812">Transmembrane</keyword>
<accession>A0AAV9NHZ3</accession>
<gene>
    <name evidence="3" type="ORF">LTR84_012542</name>
</gene>
<sequence>MKNKYGDGAELFLCDLERALRKGTEGLRGEEESIVGDGDGDVDDDQKLTHEDENDDQDQARTERNLKLSRTISPTFVVAYQPQLTQPVWDTVEKDGHLELLPPEITIDVRRGGDAVDVGDAWFITVYYYISLSLLGILVLAYSLVFTSISLNSIS</sequence>
<evidence type="ECO:0008006" key="5">
    <source>
        <dbReference type="Google" id="ProtNLM"/>
    </source>
</evidence>
<dbReference type="Proteomes" id="UP001358417">
    <property type="component" value="Unassembled WGS sequence"/>
</dbReference>
<keyword evidence="4" id="KW-1185">Reference proteome</keyword>
<keyword evidence="2" id="KW-0472">Membrane</keyword>
<comment type="caution">
    <text evidence="3">The sequence shown here is derived from an EMBL/GenBank/DDBJ whole genome shotgun (WGS) entry which is preliminary data.</text>
</comment>
<feature type="transmembrane region" description="Helical" evidence="2">
    <location>
        <begin position="126"/>
        <end position="151"/>
    </location>
</feature>
<proteinExistence type="predicted"/>
<keyword evidence="2" id="KW-1133">Transmembrane helix</keyword>
<dbReference type="EMBL" id="JAVRRD010000008">
    <property type="protein sequence ID" value="KAK5055992.1"/>
    <property type="molecule type" value="Genomic_DNA"/>
</dbReference>
<organism evidence="3 4">
    <name type="scientific">Exophiala bonariae</name>
    <dbReference type="NCBI Taxonomy" id="1690606"/>
    <lineage>
        <taxon>Eukaryota</taxon>
        <taxon>Fungi</taxon>
        <taxon>Dikarya</taxon>
        <taxon>Ascomycota</taxon>
        <taxon>Pezizomycotina</taxon>
        <taxon>Eurotiomycetes</taxon>
        <taxon>Chaetothyriomycetidae</taxon>
        <taxon>Chaetothyriales</taxon>
        <taxon>Herpotrichiellaceae</taxon>
        <taxon>Exophiala</taxon>
    </lineage>
</organism>
<dbReference type="RefSeq" id="XP_064707962.1">
    <property type="nucleotide sequence ID" value="XM_064856062.1"/>
</dbReference>
<feature type="region of interest" description="Disordered" evidence="1">
    <location>
        <begin position="25"/>
        <end position="64"/>
    </location>
</feature>
<protein>
    <recommendedName>
        <fullName evidence="5">Protein PBN1</fullName>
    </recommendedName>
</protein>